<dbReference type="InterPro" id="IPR013083">
    <property type="entry name" value="Znf_RING/FYVE/PHD"/>
</dbReference>
<evidence type="ECO:0000256" key="5">
    <source>
        <dbReference type="ARBA" id="ARBA00022833"/>
    </source>
</evidence>
<dbReference type="PANTHER" id="PTHR47168:SF1">
    <property type="entry name" value="OS02G0798600 PROTEIN"/>
    <property type="match status" value="1"/>
</dbReference>
<keyword evidence="12" id="KW-1185">Reference proteome</keyword>
<feature type="compositionally biased region" description="Polar residues" evidence="9">
    <location>
        <begin position="254"/>
        <end position="267"/>
    </location>
</feature>
<keyword evidence="6" id="KW-1133">Transmembrane helix</keyword>
<evidence type="ECO:0000256" key="4">
    <source>
        <dbReference type="ARBA" id="ARBA00022771"/>
    </source>
</evidence>
<feature type="region of interest" description="Disordered" evidence="9">
    <location>
        <begin position="429"/>
        <end position="573"/>
    </location>
</feature>
<dbReference type="GO" id="GO:0016020">
    <property type="term" value="C:membrane"/>
    <property type="evidence" value="ECO:0007669"/>
    <property type="project" value="UniProtKB-SubCell"/>
</dbReference>
<feature type="compositionally biased region" description="Low complexity" evidence="9">
    <location>
        <begin position="73"/>
        <end position="91"/>
    </location>
</feature>
<comment type="caution">
    <text evidence="11">The sequence shown here is derived from an EMBL/GenBank/DDBJ whole genome shotgun (WGS) entry which is preliminary data.</text>
</comment>
<evidence type="ECO:0000256" key="6">
    <source>
        <dbReference type="ARBA" id="ARBA00022989"/>
    </source>
</evidence>
<dbReference type="InParanoid" id="A0A5J5ETW6"/>
<keyword evidence="7" id="KW-0472">Membrane</keyword>
<keyword evidence="5" id="KW-0862">Zinc</keyword>
<feature type="compositionally biased region" description="Basic and acidic residues" evidence="9">
    <location>
        <begin position="240"/>
        <end position="249"/>
    </location>
</feature>
<dbReference type="CDD" id="cd16461">
    <property type="entry name" value="RING-H2_EL5-like"/>
    <property type="match status" value="1"/>
</dbReference>
<feature type="region of interest" description="Disordered" evidence="9">
    <location>
        <begin position="1"/>
        <end position="178"/>
    </location>
</feature>
<evidence type="ECO:0000259" key="10">
    <source>
        <dbReference type="PROSITE" id="PS50089"/>
    </source>
</evidence>
<organism evidence="11 12">
    <name type="scientific">Sphaerosporella brunnea</name>
    <dbReference type="NCBI Taxonomy" id="1250544"/>
    <lineage>
        <taxon>Eukaryota</taxon>
        <taxon>Fungi</taxon>
        <taxon>Dikarya</taxon>
        <taxon>Ascomycota</taxon>
        <taxon>Pezizomycotina</taxon>
        <taxon>Pezizomycetes</taxon>
        <taxon>Pezizales</taxon>
        <taxon>Pyronemataceae</taxon>
        <taxon>Sphaerosporella</taxon>
    </lineage>
</organism>
<keyword evidence="4 8" id="KW-0863">Zinc-finger</keyword>
<evidence type="ECO:0000256" key="9">
    <source>
        <dbReference type="SAM" id="MobiDB-lite"/>
    </source>
</evidence>
<keyword evidence="3" id="KW-0479">Metal-binding</keyword>
<sequence length="722" mass="76117">MGQGASTPRDEAARNRVNRAREASGGGSGGGDGQLQGSGDGEDRAAAVARARRSRRIRNHMEHLASRLMPRMSGSSSAAPASSAARSRVSGLRFHRSRVRFSRSRSPSPPRRSEPLSQQRHRSMPPLSTPRPAPILPEYGLDDMMDISPVSTVTPQTQSQSQPPVPATPAGSRRSRLSRMRDSIGSLSGLMTSELNSMLNRPNARRPSETRAGALEALTGGTRRTSTIDATMDTESTRTPSEEPSRPERPSLFGNGQSLLDNLQNPSRIRPGEDQAAMLSRLLSVAAAATAASLVGNAEEAITQAQDVGGDNGGDGSFESFLRALQNGRLEAALRNGGNEMGGGSSSPNDGGDGVLSLNFFRMFRFGSTPANNDGDGEESAPGSRMVPVIIVGIRSVSPRESAEGGEGARPAPFFDALANLPVSIPSVHRRSRLGSANGPHRRTASMGSPISPMRPTSSTSLNTEYVPFATPQSDTPTGPSPPPTTPADPTLPGSSFPSRRQSAVEPGTVGPLGEGDGIGSGRDSFRRRLPRPFSSPDSANPFSLPQGSNENGARDRNSTAGPSRPSNPNEGTRSWIIYVLGGSYPENHPILTTPSLFTDEPTYEDMTLLSSLLGPAKLPVAAKEDLESAGGIFTFGEGSAAQYGPGNADRCLICLVDYETGNECRKLVKCNHIFHKDCIDEWLTTGRNSCPLCRGEGVEEKSKASDRTTPATAAPAAAAAH</sequence>
<dbReference type="EMBL" id="VXIS01000121">
    <property type="protein sequence ID" value="KAA8903150.1"/>
    <property type="molecule type" value="Genomic_DNA"/>
</dbReference>
<feature type="region of interest" description="Disordered" evidence="9">
    <location>
        <begin position="702"/>
        <end position="722"/>
    </location>
</feature>
<evidence type="ECO:0000256" key="2">
    <source>
        <dbReference type="ARBA" id="ARBA00022692"/>
    </source>
</evidence>
<evidence type="ECO:0000313" key="12">
    <source>
        <dbReference type="Proteomes" id="UP000326924"/>
    </source>
</evidence>
<evidence type="ECO:0000256" key="7">
    <source>
        <dbReference type="ARBA" id="ARBA00023136"/>
    </source>
</evidence>
<evidence type="ECO:0000313" key="11">
    <source>
        <dbReference type="EMBL" id="KAA8903150.1"/>
    </source>
</evidence>
<feature type="compositionally biased region" description="Basic residues" evidence="9">
    <location>
        <begin position="93"/>
        <end position="103"/>
    </location>
</feature>
<feature type="compositionally biased region" description="Gly residues" evidence="9">
    <location>
        <begin position="511"/>
        <end position="521"/>
    </location>
</feature>
<feature type="compositionally biased region" description="Polar residues" evidence="9">
    <location>
        <begin position="541"/>
        <end position="552"/>
    </location>
</feature>
<feature type="compositionally biased region" description="Gly residues" evidence="9">
    <location>
        <begin position="24"/>
        <end position="39"/>
    </location>
</feature>
<feature type="compositionally biased region" description="Polar residues" evidence="9">
    <location>
        <begin position="455"/>
        <end position="464"/>
    </location>
</feature>
<dbReference type="SMART" id="SM00184">
    <property type="entry name" value="RING"/>
    <property type="match status" value="1"/>
</dbReference>
<evidence type="ECO:0000256" key="1">
    <source>
        <dbReference type="ARBA" id="ARBA00004167"/>
    </source>
</evidence>
<dbReference type="InterPro" id="IPR001841">
    <property type="entry name" value="Znf_RING"/>
</dbReference>
<comment type="subcellular location">
    <subcellularLocation>
        <location evidence="1">Membrane</location>
        <topology evidence="1">Single-pass membrane protein</topology>
    </subcellularLocation>
</comment>
<evidence type="ECO:0000256" key="8">
    <source>
        <dbReference type="PROSITE-ProRule" id="PRU00175"/>
    </source>
</evidence>
<feature type="compositionally biased region" description="Low complexity" evidence="9">
    <location>
        <begin position="148"/>
        <end position="172"/>
    </location>
</feature>
<reference evidence="11 12" key="1">
    <citation type="submission" date="2019-09" db="EMBL/GenBank/DDBJ databases">
        <title>Draft genome of the ectomycorrhizal ascomycete Sphaerosporella brunnea.</title>
        <authorList>
            <consortium name="DOE Joint Genome Institute"/>
            <person name="Benucci G.M."/>
            <person name="Marozzi G."/>
            <person name="Antonielli L."/>
            <person name="Sanchez S."/>
            <person name="Marco P."/>
            <person name="Wang X."/>
            <person name="Falini L.B."/>
            <person name="Barry K."/>
            <person name="Haridas S."/>
            <person name="Lipzen A."/>
            <person name="Labutti K."/>
            <person name="Grigoriev I.V."/>
            <person name="Murat C."/>
            <person name="Martin F."/>
            <person name="Albertini E."/>
            <person name="Donnini D."/>
            <person name="Bonito G."/>
        </authorList>
    </citation>
    <scope>NUCLEOTIDE SEQUENCE [LARGE SCALE GENOMIC DNA]</scope>
    <source>
        <strain evidence="11 12">Sb_GMNB300</strain>
    </source>
</reference>
<dbReference type="PROSITE" id="PS50089">
    <property type="entry name" value="ZF_RING_2"/>
    <property type="match status" value="1"/>
</dbReference>
<dbReference type="InterPro" id="IPR051653">
    <property type="entry name" value="E3_ligase_sorting_rcpt"/>
</dbReference>
<dbReference type="SUPFAM" id="SSF57850">
    <property type="entry name" value="RING/U-box"/>
    <property type="match status" value="1"/>
</dbReference>
<dbReference type="GO" id="GO:0008270">
    <property type="term" value="F:zinc ion binding"/>
    <property type="evidence" value="ECO:0007669"/>
    <property type="project" value="UniProtKB-KW"/>
</dbReference>
<keyword evidence="2" id="KW-0812">Transmembrane</keyword>
<dbReference type="Pfam" id="PF13639">
    <property type="entry name" value="zf-RING_2"/>
    <property type="match status" value="1"/>
</dbReference>
<feature type="region of interest" description="Disordered" evidence="9">
    <location>
        <begin position="199"/>
        <end position="270"/>
    </location>
</feature>
<dbReference type="PANTHER" id="PTHR47168">
    <property type="entry name" value="RING ZINC FINGER DOMAIN SUPERFAMILY PROTEIN-RELATED"/>
    <property type="match status" value="1"/>
</dbReference>
<dbReference type="OrthoDB" id="8062037at2759"/>
<gene>
    <name evidence="11" type="ORF">FN846DRAFT_899342</name>
</gene>
<feature type="compositionally biased region" description="Polar residues" evidence="9">
    <location>
        <begin position="559"/>
        <end position="573"/>
    </location>
</feature>
<feature type="compositionally biased region" description="Low complexity" evidence="9">
    <location>
        <begin position="709"/>
        <end position="722"/>
    </location>
</feature>
<dbReference type="Proteomes" id="UP000326924">
    <property type="component" value="Unassembled WGS sequence"/>
</dbReference>
<proteinExistence type="predicted"/>
<feature type="compositionally biased region" description="Basic and acidic residues" evidence="9">
    <location>
        <begin position="8"/>
        <end position="22"/>
    </location>
</feature>
<protein>
    <recommendedName>
        <fullName evidence="10">RING-type domain-containing protein</fullName>
    </recommendedName>
</protein>
<accession>A0A5J5ETW6</accession>
<evidence type="ECO:0000256" key="3">
    <source>
        <dbReference type="ARBA" id="ARBA00022723"/>
    </source>
</evidence>
<name>A0A5J5ETW6_9PEZI</name>
<feature type="domain" description="RING-type" evidence="10">
    <location>
        <begin position="652"/>
        <end position="695"/>
    </location>
</feature>
<dbReference type="Gene3D" id="3.30.40.10">
    <property type="entry name" value="Zinc/RING finger domain, C3HC4 (zinc finger)"/>
    <property type="match status" value="1"/>
</dbReference>
<dbReference type="AlphaFoldDB" id="A0A5J5ETW6"/>